<dbReference type="OrthoDB" id="9772100at2"/>
<dbReference type="InterPro" id="IPR005467">
    <property type="entry name" value="His_kinase_dom"/>
</dbReference>
<evidence type="ECO:0000313" key="4">
    <source>
        <dbReference type="EMBL" id="RTE66309.1"/>
    </source>
</evidence>
<dbReference type="PANTHER" id="PTHR43065">
    <property type="entry name" value="SENSOR HISTIDINE KINASE"/>
    <property type="match status" value="1"/>
</dbReference>
<organism evidence="4 5">
    <name type="scientific">Amphritea opalescens</name>
    <dbReference type="NCBI Taxonomy" id="2490544"/>
    <lineage>
        <taxon>Bacteria</taxon>
        <taxon>Pseudomonadati</taxon>
        <taxon>Pseudomonadota</taxon>
        <taxon>Gammaproteobacteria</taxon>
        <taxon>Oceanospirillales</taxon>
        <taxon>Oceanospirillaceae</taxon>
        <taxon>Amphritea</taxon>
    </lineage>
</organism>
<dbReference type="GO" id="GO:0004673">
    <property type="term" value="F:protein histidine kinase activity"/>
    <property type="evidence" value="ECO:0007669"/>
    <property type="project" value="UniProtKB-EC"/>
</dbReference>
<protein>
    <recommendedName>
        <fullName evidence="2">histidine kinase</fullName>
        <ecNumber evidence="2">2.7.13.3</ecNumber>
    </recommendedName>
</protein>
<feature type="domain" description="Histidine kinase" evidence="3">
    <location>
        <begin position="1"/>
        <end position="99"/>
    </location>
</feature>
<comment type="caution">
    <text evidence="4">The sequence shown here is derived from an EMBL/GenBank/DDBJ whole genome shotgun (WGS) entry which is preliminary data.</text>
</comment>
<dbReference type="InterPro" id="IPR003594">
    <property type="entry name" value="HATPase_dom"/>
</dbReference>
<dbReference type="EMBL" id="RQXW01000005">
    <property type="protein sequence ID" value="RTE66309.1"/>
    <property type="molecule type" value="Genomic_DNA"/>
</dbReference>
<dbReference type="SMART" id="SM00387">
    <property type="entry name" value="HATPase_c"/>
    <property type="match status" value="1"/>
</dbReference>
<accession>A0A430KS19</accession>
<dbReference type="PANTHER" id="PTHR43065:SF50">
    <property type="entry name" value="HISTIDINE KINASE"/>
    <property type="match status" value="1"/>
</dbReference>
<dbReference type="Gene3D" id="3.30.565.10">
    <property type="entry name" value="Histidine kinase-like ATPase, C-terminal domain"/>
    <property type="match status" value="1"/>
</dbReference>
<dbReference type="Proteomes" id="UP000283087">
    <property type="component" value="Unassembled WGS sequence"/>
</dbReference>
<proteinExistence type="predicted"/>
<comment type="catalytic activity">
    <reaction evidence="1">
        <text>ATP + protein L-histidine = ADP + protein N-phospho-L-histidine.</text>
        <dbReference type="EC" id="2.7.13.3"/>
    </reaction>
</comment>
<evidence type="ECO:0000259" key="3">
    <source>
        <dbReference type="PROSITE" id="PS50109"/>
    </source>
</evidence>
<sequence>MNLLVNASHAIEGQGDIYIKTRCIDATVQIEIRDTGCGMSAEVVNQLFDPFFTTKSVDQGTGLGLSISHGIVQKHGGDIQVVSEPGQGSCFTVILPLDESNDNNMSKDL</sequence>
<dbReference type="InterPro" id="IPR036890">
    <property type="entry name" value="HATPase_C_sf"/>
</dbReference>
<dbReference type="PROSITE" id="PS50109">
    <property type="entry name" value="HIS_KIN"/>
    <property type="match status" value="1"/>
</dbReference>
<dbReference type="PRINTS" id="PR00344">
    <property type="entry name" value="BCTRLSENSOR"/>
</dbReference>
<dbReference type="EC" id="2.7.13.3" evidence="2"/>
<dbReference type="RefSeq" id="WP_126157907.1">
    <property type="nucleotide sequence ID" value="NZ_RQXW01000005.1"/>
</dbReference>
<evidence type="ECO:0000256" key="1">
    <source>
        <dbReference type="ARBA" id="ARBA00000085"/>
    </source>
</evidence>
<name>A0A430KS19_9GAMM</name>
<evidence type="ECO:0000313" key="5">
    <source>
        <dbReference type="Proteomes" id="UP000283087"/>
    </source>
</evidence>
<evidence type="ECO:0000256" key="2">
    <source>
        <dbReference type="ARBA" id="ARBA00012438"/>
    </source>
</evidence>
<gene>
    <name evidence="4" type="ORF">EH243_06850</name>
</gene>
<dbReference type="InterPro" id="IPR004358">
    <property type="entry name" value="Sig_transdc_His_kin-like_C"/>
</dbReference>
<dbReference type="AlphaFoldDB" id="A0A430KS19"/>
<dbReference type="SUPFAM" id="SSF55874">
    <property type="entry name" value="ATPase domain of HSP90 chaperone/DNA topoisomerase II/histidine kinase"/>
    <property type="match status" value="1"/>
</dbReference>
<dbReference type="Pfam" id="PF02518">
    <property type="entry name" value="HATPase_c"/>
    <property type="match status" value="1"/>
</dbReference>
<keyword evidence="5" id="KW-1185">Reference proteome</keyword>
<reference evidence="4 5" key="1">
    <citation type="submission" date="2018-11" db="EMBL/GenBank/DDBJ databases">
        <title>The draft genome sequence of Amphritea opalescens ANRC-JH13T.</title>
        <authorList>
            <person name="Fang Z."/>
            <person name="Zhang Y."/>
            <person name="Han X."/>
        </authorList>
    </citation>
    <scope>NUCLEOTIDE SEQUENCE [LARGE SCALE GENOMIC DNA]</scope>
    <source>
        <strain evidence="4 5">ANRC-JH13</strain>
    </source>
</reference>